<dbReference type="PRINTS" id="PR00039">
    <property type="entry name" value="HTHLYSR"/>
</dbReference>
<dbReference type="Gene3D" id="3.40.190.290">
    <property type="match status" value="1"/>
</dbReference>
<gene>
    <name evidence="6" type="ORF">FC82_GL003121</name>
</gene>
<keyword evidence="2" id="KW-0805">Transcription regulation</keyword>
<feature type="domain" description="HTH lysR-type" evidence="5">
    <location>
        <begin position="6"/>
        <end position="63"/>
    </location>
</feature>
<reference evidence="6 7" key="1">
    <citation type="journal article" date="2015" name="Genome Announc.">
        <title>Expanding the biotechnology potential of lactobacilli through comparative genomics of 213 strains and associated genera.</title>
        <authorList>
            <person name="Sun Z."/>
            <person name="Harris H.M."/>
            <person name="McCann A."/>
            <person name="Guo C."/>
            <person name="Argimon S."/>
            <person name="Zhang W."/>
            <person name="Yang X."/>
            <person name="Jeffery I.B."/>
            <person name="Cooney J.C."/>
            <person name="Kagawa T.F."/>
            <person name="Liu W."/>
            <person name="Song Y."/>
            <person name="Salvetti E."/>
            <person name="Wrobel A."/>
            <person name="Rasinkangas P."/>
            <person name="Parkhill J."/>
            <person name="Rea M.C."/>
            <person name="O'Sullivan O."/>
            <person name="Ritari J."/>
            <person name="Douillard F.P."/>
            <person name="Paul Ross R."/>
            <person name="Yang R."/>
            <person name="Briner A.E."/>
            <person name="Felis G.E."/>
            <person name="de Vos W.M."/>
            <person name="Barrangou R."/>
            <person name="Klaenhammer T.R."/>
            <person name="Caufield P.W."/>
            <person name="Cui Y."/>
            <person name="Zhang H."/>
            <person name="O'Toole P.W."/>
        </authorList>
    </citation>
    <scope>NUCLEOTIDE SEQUENCE [LARGE SCALE GENOMIC DNA]</scope>
    <source>
        <strain evidence="6 7">DSM 20515</strain>
    </source>
</reference>
<dbReference type="PANTHER" id="PTHR30126:SF78">
    <property type="entry name" value="HTH LYSR-TYPE DOMAIN-CONTAINING PROTEIN"/>
    <property type="match status" value="1"/>
</dbReference>
<dbReference type="Proteomes" id="UP000051845">
    <property type="component" value="Unassembled WGS sequence"/>
</dbReference>
<dbReference type="GO" id="GO:0000976">
    <property type="term" value="F:transcription cis-regulatory region binding"/>
    <property type="evidence" value="ECO:0007669"/>
    <property type="project" value="TreeGrafter"/>
</dbReference>
<proteinExistence type="inferred from homology"/>
<evidence type="ECO:0000313" key="7">
    <source>
        <dbReference type="Proteomes" id="UP000051845"/>
    </source>
</evidence>
<evidence type="ECO:0000259" key="5">
    <source>
        <dbReference type="PROSITE" id="PS50931"/>
    </source>
</evidence>
<evidence type="ECO:0000256" key="3">
    <source>
        <dbReference type="ARBA" id="ARBA00023125"/>
    </source>
</evidence>
<dbReference type="PROSITE" id="PS50931">
    <property type="entry name" value="HTH_LYSR"/>
    <property type="match status" value="1"/>
</dbReference>
<dbReference type="STRING" id="33960.TY91_11475"/>
<protein>
    <submittedName>
        <fullName evidence="6">LysR family transcriptional regulator</fullName>
    </submittedName>
</protein>
<evidence type="ECO:0000313" key="6">
    <source>
        <dbReference type="EMBL" id="KRM77745.1"/>
    </source>
</evidence>
<dbReference type="InterPro" id="IPR005119">
    <property type="entry name" value="LysR_subst-bd"/>
</dbReference>
<dbReference type="EMBL" id="AYYR01000009">
    <property type="protein sequence ID" value="KRM77745.1"/>
    <property type="molecule type" value="Genomic_DNA"/>
</dbReference>
<evidence type="ECO:0000256" key="4">
    <source>
        <dbReference type="ARBA" id="ARBA00023163"/>
    </source>
</evidence>
<dbReference type="Pfam" id="PF03466">
    <property type="entry name" value="LysR_substrate"/>
    <property type="match status" value="1"/>
</dbReference>
<keyword evidence="3" id="KW-0238">DNA-binding</keyword>
<dbReference type="InterPro" id="IPR000847">
    <property type="entry name" value="LysR_HTH_N"/>
</dbReference>
<evidence type="ECO:0000256" key="2">
    <source>
        <dbReference type="ARBA" id="ARBA00023015"/>
    </source>
</evidence>
<dbReference type="Pfam" id="PF00126">
    <property type="entry name" value="HTH_1"/>
    <property type="match status" value="1"/>
</dbReference>
<comment type="caution">
    <text evidence="6">The sequence shown here is derived from an EMBL/GenBank/DDBJ whole genome shotgun (WGS) entry which is preliminary data.</text>
</comment>
<dbReference type="InterPro" id="IPR036388">
    <property type="entry name" value="WH-like_DNA-bd_sf"/>
</dbReference>
<dbReference type="CDD" id="cd05466">
    <property type="entry name" value="PBP2_LTTR_substrate"/>
    <property type="match status" value="1"/>
</dbReference>
<dbReference type="PANTHER" id="PTHR30126">
    <property type="entry name" value="HTH-TYPE TRANSCRIPTIONAL REGULATOR"/>
    <property type="match status" value="1"/>
</dbReference>
<organism evidence="6 7">
    <name type="scientific">Secundilactobacillus collinoides DSM 20515 = JCM 1123</name>
    <dbReference type="NCBI Taxonomy" id="1423733"/>
    <lineage>
        <taxon>Bacteria</taxon>
        <taxon>Bacillati</taxon>
        <taxon>Bacillota</taxon>
        <taxon>Bacilli</taxon>
        <taxon>Lactobacillales</taxon>
        <taxon>Lactobacillaceae</taxon>
        <taxon>Secundilactobacillus</taxon>
    </lineage>
</organism>
<dbReference type="InterPro" id="IPR036390">
    <property type="entry name" value="WH_DNA-bd_sf"/>
</dbReference>
<dbReference type="AlphaFoldDB" id="A0A0R2BEV4"/>
<comment type="similarity">
    <text evidence="1">Belongs to the LysR transcriptional regulatory family.</text>
</comment>
<name>A0A0R2BEV4_SECCO</name>
<evidence type="ECO:0000256" key="1">
    <source>
        <dbReference type="ARBA" id="ARBA00009437"/>
    </source>
</evidence>
<accession>A0A0R2BEV4</accession>
<keyword evidence="4" id="KW-0804">Transcription</keyword>
<dbReference type="PATRIC" id="fig|1423733.4.peg.3244"/>
<dbReference type="GO" id="GO:0003700">
    <property type="term" value="F:DNA-binding transcription factor activity"/>
    <property type="evidence" value="ECO:0007669"/>
    <property type="project" value="InterPro"/>
</dbReference>
<sequence length="292" mass="33524">MEDSVMDFKDVELWLALYDQKNITKTAQRLYLSQPALTNRIKKVEDEFGTDLLIREHSGIEFTPNGRKFIQHCQILKNDYQALQADLLSTSDEIHGSLTIGVTSIFARFRLPDLLKKYLELNPQVNISVKTGRSWDVYPLLKNQETPVAILREGYAWNDGKQLLADEPLCLANLSKISFDELQQSDYIEYNTDPYLKGQIEHWYNERFSALPPVRMTASNIDTALAFVSAGLGWAILPKIVLKNFKGYVKPLRWQNGKDFTRSTWLCYYENSLRSPAVASFVSFIKENAVLL</sequence>
<dbReference type="SUPFAM" id="SSF53850">
    <property type="entry name" value="Periplasmic binding protein-like II"/>
    <property type="match status" value="1"/>
</dbReference>
<dbReference type="Gene3D" id="1.10.10.10">
    <property type="entry name" value="Winged helix-like DNA-binding domain superfamily/Winged helix DNA-binding domain"/>
    <property type="match status" value="1"/>
</dbReference>
<dbReference type="SUPFAM" id="SSF46785">
    <property type="entry name" value="Winged helix' DNA-binding domain"/>
    <property type="match status" value="1"/>
</dbReference>